<feature type="compositionally biased region" description="Basic residues" evidence="1">
    <location>
        <begin position="456"/>
        <end position="467"/>
    </location>
</feature>
<gene>
    <name evidence="2" type="ORF">Vbra_18568</name>
</gene>
<dbReference type="Proteomes" id="UP000041254">
    <property type="component" value="Unassembled WGS sequence"/>
</dbReference>
<dbReference type="EMBL" id="CDMY01000781">
    <property type="protein sequence ID" value="CEM33438.1"/>
    <property type="molecule type" value="Genomic_DNA"/>
</dbReference>
<dbReference type="InterPro" id="IPR036291">
    <property type="entry name" value="NAD(P)-bd_dom_sf"/>
</dbReference>
<sequence length="467" mass="51181">MADSKTSAVVCGEVGGIGRLLALQLAENPSYSVRAFLHQSESTQPLGHDALDTLKQKADVAVVDLLSDSVPQQLVDGIKTADVLLVSPDDGSEMKSRRLRTEERIRAMQTGKAQAADALLLEEELEEEIEDQIQWDSLTSSILSQASSLKSVVATVPQSGETGYKGGLLKMLKRKQDPLDQVISKYVSSKPSIRPVIVRYGRLIGGLGEPTPFLSGPLRAPQLDEFYVKQGVRMSRTVSLGKVTGETVTRRDQVAKAAVQCLENLDSVEYGGDGEAALDVTVFSLEDPTPPSDYVWQEQLSRLDDKYACDVLVMDLAKAERPEAFLAWVREEWGREAIGAATASRRSVGARPTAIERKADSVAMVWEYLDESFNAFTEGYLKFALEGAGTGSPTLRVSRYDGDDRPLLKPLFGESEIINLFLEGLTKTAFPRNFIARKGDKAEEKKGAVGAGTKQGTRRRKVKRRRK</sequence>
<organism evidence="2 3">
    <name type="scientific">Vitrella brassicaformis (strain CCMP3155)</name>
    <dbReference type="NCBI Taxonomy" id="1169540"/>
    <lineage>
        <taxon>Eukaryota</taxon>
        <taxon>Sar</taxon>
        <taxon>Alveolata</taxon>
        <taxon>Colpodellida</taxon>
        <taxon>Vitrellaceae</taxon>
        <taxon>Vitrella</taxon>
    </lineage>
</organism>
<evidence type="ECO:0000313" key="2">
    <source>
        <dbReference type="EMBL" id="CEM33438.1"/>
    </source>
</evidence>
<evidence type="ECO:0008006" key="4">
    <source>
        <dbReference type="Google" id="ProtNLM"/>
    </source>
</evidence>
<feature type="region of interest" description="Disordered" evidence="1">
    <location>
        <begin position="440"/>
        <end position="467"/>
    </location>
</feature>
<reference evidence="2 3" key="1">
    <citation type="submission" date="2014-11" db="EMBL/GenBank/DDBJ databases">
        <authorList>
            <person name="Zhu J."/>
            <person name="Qi W."/>
            <person name="Song R."/>
        </authorList>
    </citation>
    <scope>NUCLEOTIDE SEQUENCE [LARGE SCALE GENOMIC DNA]</scope>
</reference>
<evidence type="ECO:0000256" key="1">
    <source>
        <dbReference type="SAM" id="MobiDB-lite"/>
    </source>
</evidence>
<dbReference type="AlphaFoldDB" id="A0A0G4GS61"/>
<dbReference type="InParanoid" id="A0A0G4GS61"/>
<name>A0A0G4GS61_VITBC</name>
<protein>
    <recommendedName>
        <fullName evidence="4">NAD(P)-binding domain-containing protein</fullName>
    </recommendedName>
</protein>
<proteinExistence type="predicted"/>
<keyword evidence="3" id="KW-1185">Reference proteome</keyword>
<accession>A0A0G4GS61</accession>
<dbReference type="SUPFAM" id="SSF51735">
    <property type="entry name" value="NAD(P)-binding Rossmann-fold domains"/>
    <property type="match status" value="1"/>
</dbReference>
<dbReference type="VEuPathDB" id="CryptoDB:Vbra_18568"/>
<evidence type="ECO:0000313" key="3">
    <source>
        <dbReference type="Proteomes" id="UP000041254"/>
    </source>
</evidence>
<dbReference type="Gene3D" id="3.40.50.720">
    <property type="entry name" value="NAD(P)-binding Rossmann-like Domain"/>
    <property type="match status" value="1"/>
</dbReference>